<evidence type="ECO:0000313" key="6">
    <source>
        <dbReference type="EMBL" id="RUS52463.1"/>
    </source>
</evidence>
<keyword evidence="4" id="KW-1133">Transmembrane helix</keyword>
<evidence type="ECO:0000256" key="3">
    <source>
        <dbReference type="ARBA" id="ARBA00023002"/>
    </source>
</evidence>
<reference evidence="6 7" key="1">
    <citation type="submission" date="2014-11" db="EMBL/GenBank/DDBJ databases">
        <title>Genome sequence and analysis of novel Kurthia sp.</title>
        <authorList>
            <person name="Lawson J.N."/>
            <person name="Gonzalez J.E."/>
            <person name="Rinauldi L."/>
            <person name="Xuan Z."/>
            <person name="Firman A."/>
            <person name="Shaddox L."/>
            <person name="Trudeau A."/>
            <person name="Shah S."/>
            <person name="Reiman D."/>
        </authorList>
    </citation>
    <scope>NUCLEOTIDE SEQUENCE [LARGE SCALE GENOMIC DNA]</scope>
    <source>
        <strain evidence="6 7">3B1D</strain>
    </source>
</reference>
<gene>
    <name evidence="6" type="ORF">QI30_17015</name>
</gene>
<evidence type="ECO:0000256" key="4">
    <source>
        <dbReference type="SAM" id="Phobius"/>
    </source>
</evidence>
<dbReference type="InterPro" id="IPR016167">
    <property type="entry name" value="FAD-bd_PCMH_sub1"/>
</dbReference>
<keyword evidence="2" id="KW-0274">FAD</keyword>
<feature type="transmembrane region" description="Helical" evidence="4">
    <location>
        <begin position="7"/>
        <end position="25"/>
    </location>
</feature>
<dbReference type="InterPro" id="IPR016169">
    <property type="entry name" value="FAD-bd_PCMH_sub2"/>
</dbReference>
<name>A0A433RPX9_9BACL</name>
<dbReference type="InterPro" id="IPR006094">
    <property type="entry name" value="Oxid_FAD_bind_N"/>
</dbReference>
<dbReference type="SUPFAM" id="SSF56176">
    <property type="entry name" value="FAD-binding/transporter-associated domain-like"/>
    <property type="match status" value="1"/>
</dbReference>
<protein>
    <submittedName>
        <fullName evidence="6">FAD-binding oxidoreductase</fullName>
    </submittedName>
</protein>
<dbReference type="Gene3D" id="3.30.43.10">
    <property type="entry name" value="Uridine Diphospho-n-acetylenolpyruvylglucosamine Reductase, domain 2"/>
    <property type="match status" value="1"/>
</dbReference>
<dbReference type="GO" id="GO:0071949">
    <property type="term" value="F:FAD binding"/>
    <property type="evidence" value="ECO:0007669"/>
    <property type="project" value="InterPro"/>
</dbReference>
<proteinExistence type="predicted"/>
<dbReference type="PANTHER" id="PTHR43762:SF1">
    <property type="entry name" value="D-ARABINONO-1,4-LACTONE OXIDASE"/>
    <property type="match status" value="1"/>
</dbReference>
<dbReference type="PROSITE" id="PS51387">
    <property type="entry name" value="FAD_PCMH"/>
    <property type="match status" value="1"/>
</dbReference>
<dbReference type="SUPFAM" id="SSF55103">
    <property type="entry name" value="FAD-linked oxidases, C-terminal domain"/>
    <property type="match status" value="1"/>
</dbReference>
<keyword evidence="1" id="KW-0285">Flavoprotein</keyword>
<dbReference type="Proteomes" id="UP000288623">
    <property type="component" value="Unassembled WGS sequence"/>
</dbReference>
<keyword evidence="3" id="KW-0560">Oxidoreductase</keyword>
<dbReference type="InterPro" id="IPR016166">
    <property type="entry name" value="FAD-bd_PCMH"/>
</dbReference>
<dbReference type="PANTHER" id="PTHR43762">
    <property type="entry name" value="L-GULONOLACTONE OXIDASE"/>
    <property type="match status" value="1"/>
</dbReference>
<evidence type="ECO:0000256" key="1">
    <source>
        <dbReference type="ARBA" id="ARBA00022630"/>
    </source>
</evidence>
<dbReference type="RefSeq" id="WP_126991798.1">
    <property type="nucleotide sequence ID" value="NZ_JTFC01000042.1"/>
</dbReference>
<evidence type="ECO:0000256" key="2">
    <source>
        <dbReference type="ARBA" id="ARBA00022827"/>
    </source>
</evidence>
<dbReference type="InterPro" id="IPR016164">
    <property type="entry name" value="FAD-linked_Oxase-like_C"/>
</dbReference>
<comment type="caution">
    <text evidence="6">The sequence shown here is derived from an EMBL/GenBank/DDBJ whole genome shotgun (WGS) entry which is preliminary data.</text>
</comment>
<keyword evidence="4" id="KW-0812">Transmembrane</keyword>
<accession>A0A433RPX9</accession>
<dbReference type="Pfam" id="PF01565">
    <property type="entry name" value="FAD_binding_4"/>
    <property type="match status" value="1"/>
</dbReference>
<dbReference type="InterPro" id="IPR036318">
    <property type="entry name" value="FAD-bd_PCMH-like_sf"/>
</dbReference>
<keyword evidence="4" id="KW-0472">Membrane</keyword>
<organism evidence="6 7">
    <name type="scientific">Candidatus Kurthia intestinigallinarum</name>
    <dbReference type="NCBI Taxonomy" id="1562256"/>
    <lineage>
        <taxon>Bacteria</taxon>
        <taxon>Bacillati</taxon>
        <taxon>Bacillota</taxon>
        <taxon>Bacilli</taxon>
        <taxon>Bacillales</taxon>
        <taxon>Caryophanaceae</taxon>
        <taxon>Kurthia</taxon>
    </lineage>
</organism>
<evidence type="ECO:0000313" key="7">
    <source>
        <dbReference type="Proteomes" id="UP000288623"/>
    </source>
</evidence>
<evidence type="ECO:0000259" key="5">
    <source>
        <dbReference type="PROSITE" id="PS51387"/>
    </source>
</evidence>
<dbReference type="EMBL" id="JTFC01000042">
    <property type="protein sequence ID" value="RUS52463.1"/>
    <property type="molecule type" value="Genomic_DNA"/>
</dbReference>
<dbReference type="AlphaFoldDB" id="A0A433RPX9"/>
<dbReference type="GO" id="GO:0016899">
    <property type="term" value="F:oxidoreductase activity, acting on the CH-OH group of donors, oxygen as acceptor"/>
    <property type="evidence" value="ECO:0007669"/>
    <property type="project" value="InterPro"/>
</dbReference>
<dbReference type="Gene3D" id="3.30.465.10">
    <property type="match status" value="1"/>
</dbReference>
<feature type="domain" description="FAD-binding PCMH-type" evidence="5">
    <location>
        <begin position="47"/>
        <end position="218"/>
    </location>
</feature>
<dbReference type="InterPro" id="IPR010031">
    <property type="entry name" value="FAD_lactone_oxidase-like"/>
</dbReference>
<sequence length="489" mass="55704">MKRSTKTGLLVGLVGVMTGVVWWQIPIEKRTYGLSQTAMTTDYTGLMPEKVAQINEVKKREELVAIVKEAQKAKRTISIAGLQHSQGGHTYYKDGIVIDMRAFNRVLSVNEQQKTVKVEAGASWMDVQEALAKKGLALRVTQSQSIFTIGGSLSVNAHGRDIRYGSMASTVRELTIVNAQGEFETLKRGRDDERLQYILGGYGLFGVIVDVTLDVTDNTVYTMHTTEMKMADYAPHMRSILKDDRIAMHYARISVAPNSFLEDVYTIDYEKMEAIDHTSPLKGESSERLSKLGLDLGRQGGALENGFWQLQRGYMKLIDDKEINRNDAMRSESTFMEYTKPGRVEVLQEFFVPLDEFEAYVNELQQVLPHDDKKNDVKVHNITLRYVAKDDATALNYATDDMMGFVVLLQHGTSEQSIEEAKTLIRQWTDVTLKHEGTYYLPYYPYQTTDQFKKAYPNAASVYDEKQQQDPDIIFRNYFYDNYVKHAND</sequence>
<dbReference type="OrthoDB" id="9768764at2"/>
<keyword evidence="7" id="KW-1185">Reference proteome</keyword>